<dbReference type="OrthoDB" id="4350011at2"/>
<keyword evidence="5" id="KW-1185">Reference proteome</keyword>
<accession>A0A378Y8L8</accession>
<dbReference type="InterPro" id="IPR029062">
    <property type="entry name" value="Class_I_gatase-like"/>
</dbReference>
<dbReference type="SMART" id="SM00342">
    <property type="entry name" value="HTH_ARAC"/>
    <property type="match status" value="1"/>
</dbReference>
<dbReference type="PROSITE" id="PS01124">
    <property type="entry name" value="HTH_ARAC_FAMILY_2"/>
    <property type="match status" value="1"/>
</dbReference>
<dbReference type="GO" id="GO:0043565">
    <property type="term" value="F:sequence-specific DNA binding"/>
    <property type="evidence" value="ECO:0007669"/>
    <property type="project" value="InterPro"/>
</dbReference>
<dbReference type="SUPFAM" id="SSF52317">
    <property type="entry name" value="Class I glutamine amidotransferase-like"/>
    <property type="match status" value="1"/>
</dbReference>
<dbReference type="EMBL" id="UGRY01000002">
    <property type="protein sequence ID" value="SUA73576.1"/>
    <property type="molecule type" value="Genomic_DNA"/>
</dbReference>
<dbReference type="Gene3D" id="1.10.10.60">
    <property type="entry name" value="Homeodomain-like"/>
    <property type="match status" value="1"/>
</dbReference>
<gene>
    <name evidence="4" type="primary">rhaS_1</name>
    <name evidence="4" type="ORF">NCTC1934_01018</name>
</gene>
<evidence type="ECO:0000256" key="2">
    <source>
        <dbReference type="ARBA" id="ARBA00023163"/>
    </source>
</evidence>
<organism evidence="4 5">
    <name type="scientific">Nocardia otitidiscaviarum</name>
    <dbReference type="NCBI Taxonomy" id="1823"/>
    <lineage>
        <taxon>Bacteria</taxon>
        <taxon>Bacillati</taxon>
        <taxon>Actinomycetota</taxon>
        <taxon>Actinomycetes</taxon>
        <taxon>Mycobacteriales</taxon>
        <taxon>Nocardiaceae</taxon>
        <taxon>Nocardia</taxon>
    </lineage>
</organism>
<name>A0A378Y8L8_9NOCA</name>
<keyword evidence="1" id="KW-0805">Transcription regulation</keyword>
<keyword evidence="2" id="KW-0804">Transcription</keyword>
<dbReference type="Gene3D" id="3.40.50.880">
    <property type="match status" value="1"/>
</dbReference>
<dbReference type="InterPro" id="IPR009057">
    <property type="entry name" value="Homeodomain-like_sf"/>
</dbReference>
<evidence type="ECO:0000256" key="1">
    <source>
        <dbReference type="ARBA" id="ARBA00023015"/>
    </source>
</evidence>
<dbReference type="InterPro" id="IPR018060">
    <property type="entry name" value="HTH_AraC"/>
</dbReference>
<reference evidence="4 5" key="1">
    <citation type="submission" date="2018-06" db="EMBL/GenBank/DDBJ databases">
        <authorList>
            <consortium name="Pathogen Informatics"/>
            <person name="Doyle S."/>
        </authorList>
    </citation>
    <scope>NUCLEOTIDE SEQUENCE [LARGE SCALE GENOMIC DNA]</scope>
    <source>
        <strain evidence="4 5">NCTC1934</strain>
    </source>
</reference>
<dbReference type="STRING" id="1406858.GCA_000710895_00018"/>
<dbReference type="SUPFAM" id="SSF46689">
    <property type="entry name" value="Homeodomain-like"/>
    <property type="match status" value="2"/>
</dbReference>
<dbReference type="PANTHER" id="PTHR43130">
    <property type="entry name" value="ARAC-FAMILY TRANSCRIPTIONAL REGULATOR"/>
    <property type="match status" value="1"/>
</dbReference>
<dbReference type="PANTHER" id="PTHR43130:SF3">
    <property type="entry name" value="HTH-TYPE TRANSCRIPTIONAL REGULATOR RV1931C"/>
    <property type="match status" value="1"/>
</dbReference>
<dbReference type="Pfam" id="PF12833">
    <property type="entry name" value="HTH_18"/>
    <property type="match status" value="1"/>
</dbReference>
<dbReference type="GO" id="GO:0003700">
    <property type="term" value="F:DNA-binding transcription factor activity"/>
    <property type="evidence" value="ECO:0007669"/>
    <property type="project" value="InterPro"/>
</dbReference>
<sequence>MAVPHRVVVLALDQVPVLELGIPSRVFGFAEDEGGGGLYEVVVCSADGEPVSTAEGLSVAVARGPEALELADTVIVPPAEDLGALEHGGALPASLAAALARIRPGTRMVSICTGSYVLAAAGLLDGRIATTHWMHSAAFRRAYPRVQVDEDVLFVDNGDVLTAAGVAAGLDLCLHLVRRDHGAALANRVARRLIVPPWRDGGQAQFIERPVPNPDAASTAATRAWLLDRLAAPVTLDDMAAHARMSVRTFTRRFRAEVGVTPGRWLTAQRLDRARELLEHTDLSIDLVAERSGFGTGNSLRQHMRALLNTSPHAYRRTFRRAA</sequence>
<dbReference type="AlphaFoldDB" id="A0A378Y8L8"/>
<dbReference type="InterPro" id="IPR002818">
    <property type="entry name" value="DJ-1/PfpI"/>
</dbReference>
<dbReference type="Proteomes" id="UP000255467">
    <property type="component" value="Unassembled WGS sequence"/>
</dbReference>
<dbReference type="CDD" id="cd03137">
    <property type="entry name" value="GATase1_AraC_1"/>
    <property type="match status" value="1"/>
</dbReference>
<dbReference type="InterPro" id="IPR052158">
    <property type="entry name" value="INH-QAR"/>
</dbReference>
<evidence type="ECO:0000259" key="3">
    <source>
        <dbReference type="PROSITE" id="PS01124"/>
    </source>
</evidence>
<dbReference type="RefSeq" id="WP_039817467.1">
    <property type="nucleotide sequence ID" value="NZ_UGRY01000002.1"/>
</dbReference>
<dbReference type="Pfam" id="PF01965">
    <property type="entry name" value="DJ-1_PfpI"/>
    <property type="match status" value="1"/>
</dbReference>
<evidence type="ECO:0000313" key="4">
    <source>
        <dbReference type="EMBL" id="SUA73576.1"/>
    </source>
</evidence>
<proteinExistence type="predicted"/>
<feature type="domain" description="HTH araC/xylS-type" evidence="3">
    <location>
        <begin position="220"/>
        <end position="318"/>
    </location>
</feature>
<evidence type="ECO:0000313" key="5">
    <source>
        <dbReference type="Proteomes" id="UP000255467"/>
    </source>
</evidence>
<protein>
    <submittedName>
        <fullName evidence="4">L-rhamnose operon regulatory protein rhaS</fullName>
    </submittedName>
</protein>